<dbReference type="PANTHER" id="PTHR32268">
    <property type="entry name" value="HOMOSERINE O-ACETYLTRANSFERASE"/>
    <property type="match status" value="1"/>
</dbReference>
<dbReference type="FunCoup" id="A0A316V796">
    <property type="interactions" value="113"/>
</dbReference>
<dbReference type="Gene3D" id="3.40.50.1820">
    <property type="entry name" value="alpha/beta hydrolase"/>
    <property type="match status" value="1"/>
</dbReference>
<evidence type="ECO:0000259" key="5">
    <source>
        <dbReference type="Pfam" id="PF00561"/>
    </source>
</evidence>
<dbReference type="Pfam" id="PF00561">
    <property type="entry name" value="Abhydrolase_1"/>
    <property type="match status" value="1"/>
</dbReference>
<evidence type="ECO:0000313" key="7">
    <source>
        <dbReference type="Proteomes" id="UP000245771"/>
    </source>
</evidence>
<evidence type="ECO:0000256" key="3">
    <source>
        <dbReference type="PIRSR" id="PIRSR000443-1"/>
    </source>
</evidence>
<dbReference type="STRING" id="1280837.A0A316V796"/>
<feature type="active site" description="Nucleophile" evidence="3">
    <location>
        <position position="180"/>
    </location>
</feature>
<gene>
    <name evidence="6" type="ORF">FA14DRAFT_149636</name>
</gene>
<feature type="active site" evidence="3">
    <location>
        <position position="482"/>
    </location>
</feature>
<keyword evidence="7" id="KW-1185">Reference proteome</keyword>
<sequence length="565" mass="61346">MTLANHSNGDNSTASTSSTPYPIPGPTSPQSSLISSGLQYLSFPTFTLESGIILHNIPLAYKTWGKLDPEKKNNALVVCHALTGSADVEDWWGPLLGPGKLFDPTRFFIVCSNVLGSPYGSAGPCTKVEGHTAESSPEWNGEGWWGPEFPATTVRDDVRITKQLLDYLGVEQIAAVVGGSMGGMSVLEWPLLFPVRFPDGTPSKADEQAPSSPKESYIRALVPLATAARHSAWCISWAEAQRQSIYSDPLFDHGYYHPSQTPRSGLAAARMAALLTYRSRESFESRFGRRIGGPSKGGGVGFQNVGRPSADRRSSLAQQAAMMHNEGNQSPRVQGQQAGASMTSLTEAALPPAAVNVNTTSFSNATSNGNGQAAGLQTKPFSAQSYLRYQGDKFVKRFDANCYIHLTRKMDTHDVARGRAHWGLERDPADQAEEVTVGEQRLPREGEEDDEALQRVLSLLSVKTYRQGALAPPVLVVSVESDGLFAPPEQELLHQFIQGSEIVTIRSPDGHDGFLLEFVQINDHVGRFLRNAIPDVYEGNGSIKTGGERVVKESMSGEVEDLTRW</sequence>
<accession>A0A316V796</accession>
<dbReference type="HAMAP" id="MF_00296">
    <property type="entry name" value="MetX_acyltransf"/>
    <property type="match status" value="1"/>
</dbReference>
<feature type="compositionally biased region" description="Polar residues" evidence="4">
    <location>
        <begin position="1"/>
        <end position="20"/>
    </location>
</feature>
<evidence type="ECO:0000256" key="4">
    <source>
        <dbReference type="SAM" id="MobiDB-lite"/>
    </source>
</evidence>
<feature type="region of interest" description="Disordered" evidence="4">
    <location>
        <begin position="287"/>
        <end position="335"/>
    </location>
</feature>
<dbReference type="AlphaFoldDB" id="A0A316V796"/>
<evidence type="ECO:0000256" key="1">
    <source>
        <dbReference type="ARBA" id="ARBA00006886"/>
    </source>
</evidence>
<dbReference type="GeneID" id="37019188"/>
<dbReference type="OrthoDB" id="191364at2759"/>
<dbReference type="SUPFAM" id="SSF53474">
    <property type="entry name" value="alpha/beta-Hydrolases"/>
    <property type="match status" value="1"/>
</dbReference>
<feature type="region of interest" description="Disordered" evidence="4">
    <location>
        <begin position="1"/>
        <end position="30"/>
    </location>
</feature>
<feature type="active site" evidence="3">
    <location>
        <position position="511"/>
    </location>
</feature>
<evidence type="ECO:0000256" key="2">
    <source>
        <dbReference type="ARBA" id="ARBA00022679"/>
    </source>
</evidence>
<dbReference type="PANTHER" id="PTHR32268:SF11">
    <property type="entry name" value="HOMOSERINE O-ACETYLTRANSFERASE"/>
    <property type="match status" value="1"/>
</dbReference>
<name>A0A316V796_9BASI</name>
<feature type="compositionally biased region" description="Polar residues" evidence="4">
    <location>
        <begin position="326"/>
        <end position="335"/>
    </location>
</feature>
<keyword evidence="2 6" id="KW-0808">Transferase</keyword>
<reference evidence="6 7" key="1">
    <citation type="journal article" date="2018" name="Mol. Biol. Evol.">
        <title>Broad Genomic Sampling Reveals a Smut Pathogenic Ancestry of the Fungal Clade Ustilaginomycotina.</title>
        <authorList>
            <person name="Kijpornyongpan T."/>
            <person name="Mondo S.J."/>
            <person name="Barry K."/>
            <person name="Sandor L."/>
            <person name="Lee J."/>
            <person name="Lipzen A."/>
            <person name="Pangilinan J."/>
            <person name="LaButti K."/>
            <person name="Hainaut M."/>
            <person name="Henrissat B."/>
            <person name="Grigoriev I.V."/>
            <person name="Spatafora J.W."/>
            <person name="Aime M.C."/>
        </authorList>
    </citation>
    <scope>NUCLEOTIDE SEQUENCE [LARGE SCALE GENOMIC DNA]</scope>
    <source>
        <strain evidence="6 7">MCA 3882</strain>
    </source>
</reference>
<evidence type="ECO:0000313" key="6">
    <source>
        <dbReference type="EMBL" id="PWN32888.1"/>
    </source>
</evidence>
<feature type="compositionally biased region" description="Gly residues" evidence="4">
    <location>
        <begin position="290"/>
        <end position="301"/>
    </location>
</feature>
<proteinExistence type="inferred from homology"/>
<feature type="domain" description="AB hydrolase-1" evidence="5">
    <location>
        <begin position="74"/>
        <end position="516"/>
    </location>
</feature>
<dbReference type="GO" id="GO:0004414">
    <property type="term" value="F:homoserine O-acetyltransferase activity"/>
    <property type="evidence" value="ECO:0007669"/>
    <property type="project" value="TreeGrafter"/>
</dbReference>
<dbReference type="PIRSF" id="PIRSF000443">
    <property type="entry name" value="Homoser_Ac_trans"/>
    <property type="match status" value="1"/>
</dbReference>
<comment type="similarity">
    <text evidence="1">Belongs to the AB hydrolase superfamily. MetX family.</text>
</comment>
<dbReference type="RefSeq" id="XP_025353190.1">
    <property type="nucleotide sequence ID" value="XM_025497407.1"/>
</dbReference>
<dbReference type="InterPro" id="IPR000073">
    <property type="entry name" value="AB_hydrolase_1"/>
</dbReference>
<dbReference type="Proteomes" id="UP000245771">
    <property type="component" value="Unassembled WGS sequence"/>
</dbReference>
<dbReference type="GO" id="GO:0009092">
    <property type="term" value="P:homoserine metabolic process"/>
    <property type="evidence" value="ECO:0007669"/>
    <property type="project" value="TreeGrafter"/>
</dbReference>
<organism evidence="6 7">
    <name type="scientific">Meira miltonrushii</name>
    <dbReference type="NCBI Taxonomy" id="1280837"/>
    <lineage>
        <taxon>Eukaryota</taxon>
        <taxon>Fungi</taxon>
        <taxon>Dikarya</taxon>
        <taxon>Basidiomycota</taxon>
        <taxon>Ustilaginomycotina</taxon>
        <taxon>Exobasidiomycetes</taxon>
        <taxon>Exobasidiales</taxon>
        <taxon>Brachybasidiaceae</taxon>
        <taxon>Meira</taxon>
    </lineage>
</organism>
<dbReference type="InParanoid" id="A0A316V796"/>
<dbReference type="InterPro" id="IPR029058">
    <property type="entry name" value="AB_hydrolase_fold"/>
</dbReference>
<protein>
    <submittedName>
        <fullName evidence="6">Homoserine O-acetyltransferase</fullName>
    </submittedName>
</protein>
<dbReference type="GO" id="GO:0009086">
    <property type="term" value="P:methionine biosynthetic process"/>
    <property type="evidence" value="ECO:0007669"/>
    <property type="project" value="TreeGrafter"/>
</dbReference>
<dbReference type="InterPro" id="IPR008220">
    <property type="entry name" value="HAT_MetX-like"/>
</dbReference>
<dbReference type="EMBL" id="KZ819605">
    <property type="protein sequence ID" value="PWN32888.1"/>
    <property type="molecule type" value="Genomic_DNA"/>
</dbReference>